<dbReference type="EMBL" id="JBHRTF010000001">
    <property type="protein sequence ID" value="MFC3114016.1"/>
    <property type="molecule type" value="Genomic_DNA"/>
</dbReference>
<accession>A0ABV7F8V6</accession>
<evidence type="ECO:0000313" key="1">
    <source>
        <dbReference type="EMBL" id="MFC3114016.1"/>
    </source>
</evidence>
<protein>
    <submittedName>
        <fullName evidence="1">Uncharacterized protein</fullName>
    </submittedName>
</protein>
<dbReference type="RefSeq" id="WP_378114957.1">
    <property type="nucleotide sequence ID" value="NZ_JBHRTF010000001.1"/>
</dbReference>
<organism evidence="1 2">
    <name type="scientific">Cellvibrio fontiphilus</name>
    <dbReference type="NCBI Taxonomy" id="1815559"/>
    <lineage>
        <taxon>Bacteria</taxon>
        <taxon>Pseudomonadati</taxon>
        <taxon>Pseudomonadota</taxon>
        <taxon>Gammaproteobacteria</taxon>
        <taxon>Cellvibrionales</taxon>
        <taxon>Cellvibrionaceae</taxon>
        <taxon>Cellvibrio</taxon>
    </lineage>
</organism>
<sequence length="157" mass="17087">MREQPEVITSLLINHSANVFFEIRPLVCSANSARLGLVLRSEFAKASHITSALGCALDCLASIAGHQVLGDCAAAESEVNFHHEPLLADLPREFIAEASLDLVENSLALFTSCIYTPDNQLVANACGTLKRLRPHKQHTNNLVVMADWRELQGACAH</sequence>
<keyword evidence="2" id="KW-1185">Reference proteome</keyword>
<comment type="caution">
    <text evidence="1">The sequence shown here is derived from an EMBL/GenBank/DDBJ whole genome shotgun (WGS) entry which is preliminary data.</text>
</comment>
<name>A0ABV7F8V6_9GAMM</name>
<reference evidence="2" key="1">
    <citation type="journal article" date="2019" name="Int. J. Syst. Evol. Microbiol.">
        <title>The Global Catalogue of Microorganisms (GCM) 10K type strain sequencing project: providing services to taxonomists for standard genome sequencing and annotation.</title>
        <authorList>
            <consortium name="The Broad Institute Genomics Platform"/>
            <consortium name="The Broad Institute Genome Sequencing Center for Infectious Disease"/>
            <person name="Wu L."/>
            <person name="Ma J."/>
        </authorList>
    </citation>
    <scope>NUCLEOTIDE SEQUENCE [LARGE SCALE GENOMIC DNA]</scope>
    <source>
        <strain evidence="2">KCTC 52237</strain>
    </source>
</reference>
<dbReference type="Proteomes" id="UP001595555">
    <property type="component" value="Unassembled WGS sequence"/>
</dbReference>
<proteinExistence type="predicted"/>
<evidence type="ECO:0000313" key="2">
    <source>
        <dbReference type="Proteomes" id="UP001595555"/>
    </source>
</evidence>
<gene>
    <name evidence="1" type="ORF">ACFODX_00505</name>
</gene>